<dbReference type="GO" id="GO:0005815">
    <property type="term" value="C:microtubule organizing center"/>
    <property type="evidence" value="ECO:0007669"/>
    <property type="project" value="TreeGrafter"/>
</dbReference>
<dbReference type="InterPro" id="IPR051988">
    <property type="entry name" value="HRR_RAD51_Paralog"/>
</dbReference>
<evidence type="ECO:0000313" key="4">
    <source>
        <dbReference type="EMBL" id="EPQ62133.1"/>
    </source>
</evidence>
<accession>A0A061HEB7</accession>
<evidence type="ECO:0000256" key="1">
    <source>
        <dbReference type="ARBA" id="ARBA00004123"/>
    </source>
</evidence>
<dbReference type="AlphaFoldDB" id="A0A061HEB7"/>
<feature type="region of interest" description="Disordered" evidence="3">
    <location>
        <begin position="227"/>
        <end position="247"/>
    </location>
</feature>
<feature type="non-terminal residue" evidence="5">
    <location>
        <position position="428"/>
    </location>
</feature>
<comment type="subcellular location">
    <subcellularLocation>
        <location evidence="1">Nucleus</location>
    </subcellularLocation>
</comment>
<dbReference type="GO" id="GO:0000723">
    <property type="term" value="P:telomere maintenance"/>
    <property type="evidence" value="ECO:0007669"/>
    <property type="project" value="TreeGrafter"/>
</dbReference>
<dbReference type="GO" id="GO:0008094">
    <property type="term" value="F:ATP-dependent activity, acting on DNA"/>
    <property type="evidence" value="ECO:0007669"/>
    <property type="project" value="TreeGrafter"/>
</dbReference>
<protein>
    <submittedName>
        <fullName evidence="5">BgtA-20207</fullName>
    </submittedName>
</protein>
<dbReference type="EMBL" id="KE375190">
    <property type="protein sequence ID" value="EPQ62133.1"/>
    <property type="molecule type" value="Genomic_DNA"/>
</dbReference>
<evidence type="ECO:0000313" key="6">
    <source>
        <dbReference type="Proteomes" id="UP000053110"/>
    </source>
</evidence>
<dbReference type="PANTHER" id="PTHR46457">
    <property type="entry name" value="DNA REPAIR PROTEIN RAD51 HOMOLOG 4"/>
    <property type="match status" value="1"/>
</dbReference>
<dbReference type="HOGENOM" id="CLU_029865_0_0_1"/>
<dbReference type="Proteomes" id="UP000053110">
    <property type="component" value="Unassembled WGS sequence"/>
</dbReference>
<dbReference type="OrthoDB" id="336321at2759"/>
<gene>
    <name evidence="4" type="ORF">BGT96224_A20207</name>
    <name evidence="5" type="ORF">BGT96224V2_LOCUS6349</name>
</gene>
<proteinExistence type="predicted"/>
<organism evidence="5">
    <name type="scientific">Blumeria graminis f. sp. tritici 96224</name>
    <dbReference type="NCBI Taxonomy" id="1268274"/>
    <lineage>
        <taxon>Eukaryota</taxon>
        <taxon>Fungi</taxon>
        <taxon>Dikarya</taxon>
        <taxon>Ascomycota</taxon>
        <taxon>Pezizomycotina</taxon>
        <taxon>Leotiomycetes</taxon>
        <taxon>Erysiphales</taxon>
        <taxon>Erysiphaceae</taxon>
        <taxon>Blumeria</taxon>
    </lineage>
</organism>
<sequence>MACKMIPDLGHHLLKRELQQRQRLVRKLSGNGHAVESRKVSCGSHEIDILFGDGCDGSGINKGEVVGISSGIMEGRIVSIEDIIAQERGSCGKDLSLNLLATLLLSCTETSSTMSGGMTPTKAVIIDSTGLFPIPLLASILRARIITAKESGSFHNLGILESSVEDSVSSRILSCLGMVSICRVFDIQGMWEVFAEVGFVDSAQETSACHGSPGISENQQNVDCEKAGLKSSSLPRTPHERDLLSNESKEGHEGIEILIIDNMKTLISELMTRKEKSEAHDCLTLLSRSIFKFTTQRNILTLIHNTTVSHHTVNPETFNTVSIFASNQFKPAFGQVFSQLLTIHLFLSSLPPTTKNDDLDVDAQKTLNTGCLILEILKDEGWSAETSRGVGWREGYWTAFQVNACGTGFNTILNAPSGSPTTIGIQNV</sequence>
<reference evidence="6" key="1">
    <citation type="journal article" date="2013" name="Nat. Genet.">
        <title>The wheat powdery mildew genome shows the unique evolution of an obligate biotroph.</title>
        <authorList>
            <person name="Wicker T."/>
            <person name="Oberhaensli S."/>
            <person name="Parlange F."/>
            <person name="Buchmann J.P."/>
            <person name="Shatalina M."/>
            <person name="Roffler S."/>
            <person name="Ben-David R."/>
            <person name="Dolezel J."/>
            <person name="Simkova H."/>
            <person name="Schulze-Lefert P."/>
            <person name="Spanu P.D."/>
            <person name="Bruggmann R."/>
            <person name="Amselem J."/>
            <person name="Quesneville H."/>
            <person name="Ver Loren van Themaat E."/>
            <person name="Paape T."/>
            <person name="Shimizu K.K."/>
            <person name="Keller B."/>
        </authorList>
    </citation>
    <scope>NUCLEOTIDE SEQUENCE [LARGE SCALE GENOMIC DNA]</scope>
    <source>
        <strain evidence="6">96224</strain>
    </source>
</reference>
<dbReference type="GO" id="GO:0042148">
    <property type="term" value="P:DNA strand invasion"/>
    <property type="evidence" value="ECO:0007669"/>
    <property type="project" value="TreeGrafter"/>
</dbReference>
<keyword evidence="2" id="KW-0539">Nucleus</keyword>
<dbReference type="EMBL" id="UIGY01000221">
    <property type="protein sequence ID" value="SUZ13174.1"/>
    <property type="molecule type" value="Genomic_DNA"/>
</dbReference>
<dbReference type="InterPro" id="IPR027417">
    <property type="entry name" value="P-loop_NTPase"/>
</dbReference>
<dbReference type="GO" id="GO:0000400">
    <property type="term" value="F:four-way junction DNA binding"/>
    <property type="evidence" value="ECO:0007669"/>
    <property type="project" value="TreeGrafter"/>
</dbReference>
<dbReference type="GO" id="GO:0003697">
    <property type="term" value="F:single-stranded DNA binding"/>
    <property type="evidence" value="ECO:0007669"/>
    <property type="project" value="TreeGrafter"/>
</dbReference>
<dbReference type="GO" id="GO:0000724">
    <property type="term" value="P:double-strand break repair via homologous recombination"/>
    <property type="evidence" value="ECO:0007669"/>
    <property type="project" value="TreeGrafter"/>
</dbReference>
<dbReference type="GO" id="GO:0005657">
    <property type="term" value="C:replication fork"/>
    <property type="evidence" value="ECO:0007669"/>
    <property type="project" value="TreeGrafter"/>
</dbReference>
<dbReference type="GO" id="GO:0033063">
    <property type="term" value="C:Rad51B-Rad51C-Rad51D-XRCC2 complex"/>
    <property type="evidence" value="ECO:0007669"/>
    <property type="project" value="TreeGrafter"/>
</dbReference>
<dbReference type="GO" id="GO:0007131">
    <property type="term" value="P:reciprocal meiotic recombination"/>
    <property type="evidence" value="ECO:0007669"/>
    <property type="project" value="TreeGrafter"/>
</dbReference>
<evidence type="ECO:0000313" key="5">
    <source>
        <dbReference type="EMBL" id="SUZ13174.1"/>
    </source>
</evidence>
<dbReference type="Gene3D" id="3.40.50.300">
    <property type="entry name" value="P-loop containing nucleotide triphosphate hydrolases"/>
    <property type="match status" value="1"/>
</dbReference>
<evidence type="ECO:0000256" key="2">
    <source>
        <dbReference type="ARBA" id="ARBA00023242"/>
    </source>
</evidence>
<name>A0A061HEB7_BLUGR</name>
<reference evidence="4" key="2">
    <citation type="submission" date="2013-01" db="EMBL/GenBank/DDBJ databases">
        <title>The wheat powdery mildew genome reveals unique evolution of an obligate biotroph.</title>
        <authorList>
            <person name="Oberhaensli S."/>
            <person name="Wicker T."/>
            <person name="Keller B."/>
        </authorList>
    </citation>
    <scope>NUCLEOTIDE SEQUENCE</scope>
    <source>
        <strain evidence="4">96224</strain>
    </source>
</reference>
<dbReference type="PANTHER" id="PTHR46457:SF1">
    <property type="entry name" value="DNA REPAIR PROTEIN RAD51 HOMOLOG 4"/>
    <property type="match status" value="1"/>
</dbReference>
<evidence type="ECO:0000256" key="3">
    <source>
        <dbReference type="SAM" id="MobiDB-lite"/>
    </source>
</evidence>
<reference evidence="5" key="3">
    <citation type="submission" date="2018-07" db="EMBL/GenBank/DDBJ databases">
        <authorList>
            <person name="Quirk P.G."/>
            <person name="Krulwich T.A."/>
        </authorList>
    </citation>
    <scope>NUCLEOTIDE SEQUENCE</scope>
    <source>
        <strain evidence="5">96224</strain>
    </source>
</reference>
<feature type="compositionally biased region" description="Basic and acidic residues" evidence="3">
    <location>
        <begin position="237"/>
        <end position="247"/>
    </location>
</feature>